<dbReference type="AlphaFoldDB" id="A0A0N4XBT7"/>
<name>A0A0N4XBT7_HAEPC</name>
<organism evidence="1">
    <name type="scientific">Haemonchus placei</name>
    <name type="common">Barber's pole worm</name>
    <dbReference type="NCBI Taxonomy" id="6290"/>
    <lineage>
        <taxon>Eukaryota</taxon>
        <taxon>Metazoa</taxon>
        <taxon>Ecdysozoa</taxon>
        <taxon>Nematoda</taxon>
        <taxon>Chromadorea</taxon>
        <taxon>Rhabditida</taxon>
        <taxon>Rhabditina</taxon>
        <taxon>Rhabditomorpha</taxon>
        <taxon>Strongyloidea</taxon>
        <taxon>Trichostrongylidae</taxon>
        <taxon>Haemonchus</taxon>
    </lineage>
</organism>
<reference evidence="1" key="1">
    <citation type="submission" date="2017-02" db="UniProtKB">
        <authorList>
            <consortium name="WormBaseParasite"/>
        </authorList>
    </citation>
    <scope>IDENTIFICATION</scope>
</reference>
<evidence type="ECO:0000313" key="1">
    <source>
        <dbReference type="WBParaSite" id="HPLM_0002183201-mRNA-1"/>
    </source>
</evidence>
<sequence>LLLGQEEIVQEGQEEAVRERQEEIVQERQEAIVRESTFIELQPEPREVVMLHSDAGQEDEDALDTLTALAERLRVIAGDIDVPLEAAGIISRPDVPTHGRPKMRKSELYSVRCVD</sequence>
<accession>A0A0N4XBT7</accession>
<dbReference type="WBParaSite" id="HPLM_0002183201-mRNA-1">
    <property type="protein sequence ID" value="HPLM_0002183201-mRNA-1"/>
    <property type="gene ID" value="HPLM_0002183201"/>
</dbReference>
<protein>
    <submittedName>
        <fullName evidence="1">GABP-alpha domain-containing protein</fullName>
    </submittedName>
</protein>
<proteinExistence type="predicted"/>